<dbReference type="Gene3D" id="3.40.50.720">
    <property type="entry name" value="NAD(P)-binding Rossmann-like Domain"/>
    <property type="match status" value="1"/>
</dbReference>
<name>A0A438GJT2_VITVI</name>
<feature type="domain" description="Retroviral polymerase SH3-like" evidence="3">
    <location>
        <begin position="301"/>
        <end position="355"/>
    </location>
</feature>
<dbReference type="Pfam" id="PF14223">
    <property type="entry name" value="Retrotran_gag_2"/>
    <property type="match status" value="1"/>
</dbReference>
<dbReference type="Pfam" id="PF07727">
    <property type="entry name" value="RVT_2"/>
    <property type="match status" value="1"/>
</dbReference>
<sequence>MSGQGKVVCVAGGSGYVASWLVRLLLQRIYTIKATVRDPSQFSSQLQNFSFPNPNCYLLRKFNNLHWHQSRVARRVKVKLMASESFVQFAIPRFDGHYDHWSMLMENFLRSKEYWTVVVSVVAKPTEDVVLTDAQKTELEELKLKDLKAKNYIFQAIDRSILETILCKDIVKHIWDSMKKKYQGTTRAKRRQLQALRSEFEMLRMKSRESVTDYFSRTMAIVNKMRIHGDKTEDVLIDEEEAGVEVEKAEITMIVGTNNKIIVIKRVNFKEEAEDVEANIQQLIDQSQQTSPMLNVIDVIDEKRRKLDNKGEKCIFLSVSDKSKAYKLYNPSTMKIVISRDVVFDEKGTWSWKQNGVKENIPVDFDDDEKGQQPMENEQEEEGTQNVLIANQSPLAAESQRPQRVRRRPTWMTNYEKTIGVKWVYKTKLKENGEVDKHKARLVAKGYKQEFGVDYKEVFAPTARHDTIRLVIAMAAQNSWLIF</sequence>
<protein>
    <submittedName>
        <fullName evidence="4">Putative mitochondrial protein</fullName>
    </submittedName>
</protein>
<dbReference type="AlphaFoldDB" id="A0A438GJT2"/>
<dbReference type="Proteomes" id="UP000288805">
    <property type="component" value="Unassembled WGS sequence"/>
</dbReference>
<proteinExistence type="predicted"/>
<feature type="region of interest" description="Disordered" evidence="1">
    <location>
        <begin position="361"/>
        <end position="385"/>
    </location>
</feature>
<dbReference type="SUPFAM" id="SSF51735">
    <property type="entry name" value="NAD(P)-binding Rossmann-fold domains"/>
    <property type="match status" value="1"/>
</dbReference>
<reference evidence="4 5" key="1">
    <citation type="journal article" date="2018" name="PLoS Genet.">
        <title>Population sequencing reveals clonal diversity and ancestral inbreeding in the grapevine cultivar Chardonnay.</title>
        <authorList>
            <person name="Roach M.J."/>
            <person name="Johnson D.L."/>
            <person name="Bohlmann J."/>
            <person name="van Vuuren H.J."/>
            <person name="Jones S.J."/>
            <person name="Pretorius I.S."/>
            <person name="Schmidt S.A."/>
            <person name="Borneman A.R."/>
        </authorList>
    </citation>
    <scope>NUCLEOTIDE SEQUENCE [LARGE SCALE GENOMIC DNA]</scope>
    <source>
        <strain evidence="5">cv. Chardonnay</strain>
        <tissue evidence="4">Leaf</tissue>
    </source>
</reference>
<dbReference type="InterPro" id="IPR057670">
    <property type="entry name" value="SH3_retrovirus"/>
</dbReference>
<evidence type="ECO:0000259" key="2">
    <source>
        <dbReference type="Pfam" id="PF07727"/>
    </source>
</evidence>
<dbReference type="PANTHER" id="PTHR35317:SF27">
    <property type="entry name" value="RETROVIRUS-RELATED POL POLYPROTEIN FROM TRANSPOSON TNT 1-94"/>
    <property type="match status" value="1"/>
</dbReference>
<evidence type="ECO:0000313" key="4">
    <source>
        <dbReference type="EMBL" id="RVW72461.1"/>
    </source>
</evidence>
<organism evidence="4 5">
    <name type="scientific">Vitis vinifera</name>
    <name type="common">Grape</name>
    <dbReference type="NCBI Taxonomy" id="29760"/>
    <lineage>
        <taxon>Eukaryota</taxon>
        <taxon>Viridiplantae</taxon>
        <taxon>Streptophyta</taxon>
        <taxon>Embryophyta</taxon>
        <taxon>Tracheophyta</taxon>
        <taxon>Spermatophyta</taxon>
        <taxon>Magnoliopsida</taxon>
        <taxon>eudicotyledons</taxon>
        <taxon>Gunneridae</taxon>
        <taxon>Pentapetalae</taxon>
        <taxon>rosids</taxon>
        <taxon>Vitales</taxon>
        <taxon>Vitaceae</taxon>
        <taxon>Viteae</taxon>
        <taxon>Vitis</taxon>
    </lineage>
</organism>
<feature type="domain" description="Reverse transcriptase Ty1/copia-type" evidence="2">
    <location>
        <begin position="416"/>
        <end position="482"/>
    </location>
</feature>
<dbReference type="EMBL" id="QGNW01000414">
    <property type="protein sequence ID" value="RVW72461.1"/>
    <property type="molecule type" value="Genomic_DNA"/>
</dbReference>
<accession>A0A438GJT2</accession>
<evidence type="ECO:0000313" key="5">
    <source>
        <dbReference type="Proteomes" id="UP000288805"/>
    </source>
</evidence>
<gene>
    <name evidence="4" type="primary">AtMg00820_66</name>
    <name evidence="4" type="ORF">CK203_060456</name>
</gene>
<comment type="caution">
    <text evidence="4">The sequence shown here is derived from an EMBL/GenBank/DDBJ whole genome shotgun (WGS) entry which is preliminary data.</text>
</comment>
<dbReference type="PANTHER" id="PTHR35317">
    <property type="entry name" value="OS04G0629600 PROTEIN"/>
    <property type="match status" value="1"/>
</dbReference>
<evidence type="ECO:0000259" key="3">
    <source>
        <dbReference type="Pfam" id="PF25597"/>
    </source>
</evidence>
<evidence type="ECO:0000256" key="1">
    <source>
        <dbReference type="SAM" id="MobiDB-lite"/>
    </source>
</evidence>
<dbReference type="InterPro" id="IPR036291">
    <property type="entry name" value="NAD(P)-bd_dom_sf"/>
</dbReference>
<dbReference type="Pfam" id="PF25597">
    <property type="entry name" value="SH3_retrovirus"/>
    <property type="match status" value="1"/>
</dbReference>
<dbReference type="InterPro" id="IPR013103">
    <property type="entry name" value="RVT_2"/>
</dbReference>